<organism evidence="5">
    <name type="scientific">Cacopsylla melanoneura</name>
    <dbReference type="NCBI Taxonomy" id="428564"/>
    <lineage>
        <taxon>Eukaryota</taxon>
        <taxon>Metazoa</taxon>
        <taxon>Ecdysozoa</taxon>
        <taxon>Arthropoda</taxon>
        <taxon>Hexapoda</taxon>
        <taxon>Insecta</taxon>
        <taxon>Pterygota</taxon>
        <taxon>Neoptera</taxon>
        <taxon>Paraneoptera</taxon>
        <taxon>Hemiptera</taxon>
        <taxon>Sternorrhyncha</taxon>
        <taxon>Psylloidea</taxon>
        <taxon>Psyllidae</taxon>
        <taxon>Psyllinae</taxon>
        <taxon>Cacopsylla</taxon>
    </lineage>
</organism>
<dbReference type="PANTHER" id="PTHR11008:SF32">
    <property type="entry name" value="CIRCADIAN CLOCK-CONTROLLED PROTEIN DAYWAKE-RELATED"/>
    <property type="match status" value="1"/>
</dbReference>
<dbReference type="AlphaFoldDB" id="A0A8D8TTP1"/>
<dbReference type="Gene3D" id="3.15.10.30">
    <property type="entry name" value="Haemolymph juvenile hormone binding protein"/>
    <property type="match status" value="1"/>
</dbReference>
<proteinExistence type="inferred from homology"/>
<evidence type="ECO:0000256" key="1">
    <source>
        <dbReference type="ARBA" id="ARBA00022729"/>
    </source>
</evidence>
<dbReference type="InterPro" id="IPR038606">
    <property type="entry name" value="To_sf"/>
</dbReference>
<dbReference type="EMBL" id="HBUF01073744">
    <property type="protein sequence ID" value="CAG6630458.1"/>
    <property type="molecule type" value="Transcribed_RNA"/>
</dbReference>
<keyword evidence="2" id="KW-0090">Biological rhythms</keyword>
<dbReference type="EMBL" id="HBUF01305873">
    <property type="protein sequence ID" value="CAG6692118.1"/>
    <property type="molecule type" value="Transcribed_RNA"/>
</dbReference>
<evidence type="ECO:0000313" key="5">
    <source>
        <dbReference type="EMBL" id="CAG6692115.1"/>
    </source>
</evidence>
<evidence type="ECO:0000256" key="3">
    <source>
        <dbReference type="ARBA" id="ARBA00060902"/>
    </source>
</evidence>
<evidence type="ECO:0000256" key="2">
    <source>
        <dbReference type="ARBA" id="ARBA00023108"/>
    </source>
</evidence>
<dbReference type="EMBL" id="HBUF01305870">
    <property type="protein sequence ID" value="CAG6692115.1"/>
    <property type="molecule type" value="Transcribed_RNA"/>
</dbReference>
<keyword evidence="1 4" id="KW-0732">Signal</keyword>
<feature type="chain" id="PRO_5036428731" evidence="4">
    <location>
        <begin position="29"/>
        <end position="265"/>
    </location>
</feature>
<name>A0A8D8TTP1_9HEMI</name>
<dbReference type="SMART" id="SM00700">
    <property type="entry name" value="JHBP"/>
    <property type="match status" value="1"/>
</dbReference>
<dbReference type="FunFam" id="3.15.10.30:FF:000001">
    <property type="entry name" value="Takeout-like protein 1"/>
    <property type="match status" value="1"/>
</dbReference>
<dbReference type="GO" id="GO:0007623">
    <property type="term" value="P:circadian rhythm"/>
    <property type="evidence" value="ECO:0007669"/>
    <property type="project" value="UniProtKB-ARBA"/>
</dbReference>
<feature type="signal peptide" evidence="4">
    <location>
        <begin position="1"/>
        <end position="28"/>
    </location>
</feature>
<evidence type="ECO:0000256" key="4">
    <source>
        <dbReference type="SAM" id="SignalP"/>
    </source>
</evidence>
<dbReference type="EMBL" id="HBUF01305872">
    <property type="protein sequence ID" value="CAG6692117.1"/>
    <property type="molecule type" value="Transcribed_RNA"/>
</dbReference>
<reference evidence="5" key="1">
    <citation type="submission" date="2021-05" db="EMBL/GenBank/DDBJ databases">
        <authorList>
            <person name="Alioto T."/>
            <person name="Alioto T."/>
            <person name="Gomez Garrido J."/>
        </authorList>
    </citation>
    <scope>NUCLEOTIDE SEQUENCE</scope>
</reference>
<comment type="similarity">
    <text evidence="3">Belongs to the TO family.</text>
</comment>
<sequence length="265" mass="29818">MVTRAFVCYSRKLILLVSLLTIFEAVECASKWPSWVKPCRIKDGPVDDCIARRIAEAQPNVINGYPKARIPKLDPLTVTSIAVDTGSKQVGLSLKLYDCLIYGLKSAVFYKAHVDFERKHYDLYWRNERLMVLGQYVMDGKVLLLPIQGTGDGNVTLTDVTGDFRFDYELIPKKGLNVAKITNSSMTFTVGKAYFDLKNLFNGDKYLGAQMNNFLNENYAEVIREFGPAVGDAFNQVFRSIMQGGFDLVPIETAYPDLGHYPDKP</sequence>
<accession>A0A8D8TTP1</accession>
<dbReference type="GO" id="GO:0005615">
    <property type="term" value="C:extracellular space"/>
    <property type="evidence" value="ECO:0007669"/>
    <property type="project" value="TreeGrafter"/>
</dbReference>
<protein>
    <submittedName>
        <fullName evidence="5">Protein takeout</fullName>
    </submittedName>
</protein>
<dbReference type="EMBL" id="HBUF01305871">
    <property type="protein sequence ID" value="CAG6692116.1"/>
    <property type="molecule type" value="Transcribed_RNA"/>
</dbReference>
<dbReference type="PANTHER" id="PTHR11008">
    <property type="entry name" value="PROTEIN TAKEOUT-LIKE PROTEIN"/>
    <property type="match status" value="1"/>
</dbReference>
<dbReference type="Pfam" id="PF06585">
    <property type="entry name" value="JHBP"/>
    <property type="match status" value="1"/>
</dbReference>
<dbReference type="InterPro" id="IPR010562">
    <property type="entry name" value="Haemolymph_juvenile_hormone-bd"/>
</dbReference>